<dbReference type="InterPro" id="IPR051470">
    <property type="entry name" value="Thiol:disulfide_interchange"/>
</dbReference>
<dbReference type="AlphaFoldDB" id="A0A1H6FF41"/>
<evidence type="ECO:0000256" key="1">
    <source>
        <dbReference type="RuleBase" id="RU364038"/>
    </source>
</evidence>
<comment type="subcellular location">
    <subcellularLocation>
        <location evidence="1">Periplasm</location>
    </subcellularLocation>
</comment>
<dbReference type="EMBL" id="FMSV02000542">
    <property type="protein sequence ID" value="SEH07969.1"/>
    <property type="molecule type" value="Genomic_DNA"/>
</dbReference>
<name>A0A1H6FF41_9GAMM</name>
<comment type="function">
    <text evidence="1">Required for disulfide bond formation in some periplasmic proteins. Acts by transferring its disulfide bond to other proteins and is reduced in the process.</text>
</comment>
<keyword evidence="1" id="KW-0574">Periplasm</keyword>
<feature type="chain" id="PRO_5014492106" description="Thiol:disulfide interchange protein" evidence="1">
    <location>
        <begin position="25"/>
        <end position="536"/>
    </location>
</feature>
<dbReference type="Proteomes" id="UP000236724">
    <property type="component" value="Unassembled WGS sequence"/>
</dbReference>
<organism evidence="3 4">
    <name type="scientific">Candidatus Venteria ishoeyi</name>
    <dbReference type="NCBI Taxonomy" id="1899563"/>
    <lineage>
        <taxon>Bacteria</taxon>
        <taxon>Pseudomonadati</taxon>
        <taxon>Pseudomonadota</taxon>
        <taxon>Gammaproteobacteria</taxon>
        <taxon>Thiotrichales</taxon>
        <taxon>Thiotrichaceae</taxon>
        <taxon>Venteria</taxon>
    </lineage>
</organism>
<proteinExistence type="inferred from homology"/>
<keyword evidence="1" id="KW-0732">Signal</keyword>
<dbReference type="PANTHER" id="PTHR35272">
    <property type="entry name" value="THIOL:DISULFIDE INTERCHANGE PROTEIN DSBC-RELATED"/>
    <property type="match status" value="1"/>
</dbReference>
<gene>
    <name evidence="3" type="primary">dsbC_1</name>
    <name evidence="3" type="ORF">MBHS_03856</name>
</gene>
<dbReference type="Pfam" id="PF13098">
    <property type="entry name" value="Thioredoxin_2"/>
    <property type="match status" value="2"/>
</dbReference>
<feature type="signal peptide" evidence="1">
    <location>
        <begin position="1"/>
        <end position="24"/>
    </location>
</feature>
<evidence type="ECO:0000313" key="3">
    <source>
        <dbReference type="EMBL" id="SEH07969.1"/>
    </source>
</evidence>
<evidence type="ECO:0000313" key="4">
    <source>
        <dbReference type="Proteomes" id="UP000236724"/>
    </source>
</evidence>
<evidence type="ECO:0000259" key="2">
    <source>
        <dbReference type="Pfam" id="PF13098"/>
    </source>
</evidence>
<dbReference type="InterPro" id="IPR012336">
    <property type="entry name" value="Thioredoxin-like_fold"/>
</dbReference>
<dbReference type="OrthoDB" id="12976at2"/>
<sequence>MLLLSRLFFALTGSLLCHCFAVSAAMNEVPSKPAEIADNAAPVRLFVAIDSIPKLARQKLIQEISLSGLGLQNLPALKMLPPETDKLLYQAQVGPYVFDISIDGKFSMHSSRFSNANHMLFADVDYADVIRETLSWLDESRMVVYEPTSSIQHTLTIFTDTTCPFSQNLHQEIPTLNAAGVRVRYLPFPRLGEHSQGLYDMTRIWCSAERQENLDAGFSGFPMDEEDCRSDLEFSITLGNALGLMGTPTILFEGGSASTGYSSAHDLLQYLDEGVLLPTTTFSWIGEQDTPEQMLSEPVEVVTPPVQISQLLKTELKALKLNNFNPEYIRFTKSDTFYLAEVGSYLFQISEDSNYLFQSNLLEKHPELFDSQVQQIRRQMMDMLDESSMIVFEPTLPAGQAGQMQVKHTLSLFVDASCPFCTSQYQEIPYLRNAGVRIRYLAFPKNGLESAEADLLARAWCLQDIEALLLNPEKLKTSPPPSTSCKESVAAHYLLGRSLELFGTPGIVLETGEAISGYVSFDELMEYMETPQVILE</sequence>
<feature type="domain" description="Thioredoxin-like fold" evidence="2">
    <location>
        <begin position="152"/>
        <end position="271"/>
    </location>
</feature>
<reference evidence="3 4" key="1">
    <citation type="submission" date="2016-10" db="EMBL/GenBank/DDBJ databases">
        <authorList>
            <person name="de Groot N.N."/>
        </authorList>
    </citation>
    <scope>NUCLEOTIDE SEQUENCE [LARGE SCALE GENOMIC DNA]</scope>
    <source>
        <strain evidence="3">MBHS1</strain>
    </source>
</reference>
<comment type="similarity">
    <text evidence="1">Belongs to the thioredoxin family. DsbC subfamily.</text>
</comment>
<dbReference type="CDD" id="cd03020">
    <property type="entry name" value="DsbA_DsbC_DsbG"/>
    <property type="match status" value="2"/>
</dbReference>
<dbReference type="RefSeq" id="WP_103921556.1">
    <property type="nucleotide sequence ID" value="NZ_FMSV02000542.1"/>
</dbReference>
<dbReference type="SUPFAM" id="SSF52833">
    <property type="entry name" value="Thioredoxin-like"/>
    <property type="match status" value="2"/>
</dbReference>
<dbReference type="Gene3D" id="3.40.30.10">
    <property type="entry name" value="Glutaredoxin"/>
    <property type="match status" value="2"/>
</dbReference>
<dbReference type="InterPro" id="IPR036249">
    <property type="entry name" value="Thioredoxin-like_sf"/>
</dbReference>
<accession>A0A1H6FF41</accession>
<dbReference type="PANTHER" id="PTHR35272:SF3">
    <property type="entry name" value="THIOL:DISULFIDE INTERCHANGE PROTEIN DSBC"/>
    <property type="match status" value="1"/>
</dbReference>
<dbReference type="InterPro" id="IPR033954">
    <property type="entry name" value="DiS-bond_Isoase_DsbC/G"/>
</dbReference>
<feature type="domain" description="Thioredoxin-like fold" evidence="2">
    <location>
        <begin position="406"/>
        <end position="527"/>
    </location>
</feature>
<protein>
    <recommendedName>
        <fullName evidence="1">Thiol:disulfide interchange protein</fullName>
    </recommendedName>
</protein>
<keyword evidence="4" id="KW-1185">Reference proteome</keyword>
<dbReference type="GO" id="GO:0042597">
    <property type="term" value="C:periplasmic space"/>
    <property type="evidence" value="ECO:0007669"/>
    <property type="project" value="UniProtKB-SubCell"/>
</dbReference>
<keyword evidence="1" id="KW-0676">Redox-active center</keyword>